<dbReference type="Pfam" id="PF14111">
    <property type="entry name" value="DUF4283"/>
    <property type="match status" value="1"/>
</dbReference>
<evidence type="ECO:0008006" key="6">
    <source>
        <dbReference type="Google" id="ProtNLM"/>
    </source>
</evidence>
<accession>A0A8X7UT91</accession>
<dbReference type="Pfam" id="PF14392">
    <property type="entry name" value="zf-CCHC_4"/>
    <property type="match status" value="1"/>
</dbReference>
<dbReference type="OrthoDB" id="1461917at2759"/>
<dbReference type="EMBL" id="JAAMPC010000009">
    <property type="protein sequence ID" value="KAG2291285.1"/>
    <property type="molecule type" value="Genomic_DNA"/>
</dbReference>
<dbReference type="Proteomes" id="UP000886595">
    <property type="component" value="Unassembled WGS sequence"/>
</dbReference>
<gene>
    <name evidence="4" type="ORF">Bca52824_037954</name>
</gene>
<sequence length="566" mass="65457">MARRLTAEEKGKYLATGFMEPQIKRIRALPLDTTTLIEENSRTLIGRLTNPTEQRLWALIPSLPRKWNAQGRVIGSNLGNTCFQFRFEKEEDPQRVLDNRPYHFGYWMVILEKWQPIIADTFPSTIPFWVKIKGLPLHFWHEDMICRIGKELGTYEKHELTKTSARVRVAVNGLNPLVKETIIEFDSGEESKITLEYERLENHCTICLLLSHKSEHCPSRAPEPSPRENPRLEIASDRMNQPTETTSLYQARKESSRDFTQRVDRHGRTFGDRVSTRHTRNLPPVQERLLVKSPSRRGRDGEEKEKQTEYRSPPYAKSRRHHPYDSSHRRSLRKPPPAVDQEVNSHSLNPQQNQLAINLAPAQHETRELERQQMRELLLEDINQATQQYLNCPDPTEAAARRLRVLASEKCGQVGETVETMLANIIPPEPQEHQVLQPSQTQQIMTRNQVMEDLQDVTLQYLSCADPCEAKARHRRVLQGDAQGQMEDAATRILSSTPTLAVSESALIVDTLEQRITNPPLPRRVLRLVAFKKNVMMMKQHKLRHLIAMYIHEDEGENMPELGQYM</sequence>
<evidence type="ECO:0000259" key="3">
    <source>
        <dbReference type="Pfam" id="PF14392"/>
    </source>
</evidence>
<dbReference type="InterPro" id="IPR025836">
    <property type="entry name" value="Zn_knuckle_CX2CX4HX4C"/>
</dbReference>
<dbReference type="PANTHER" id="PTHR31286:SF163">
    <property type="entry name" value="ZINC KNUCKLE CX2CX4HX4C DOMAIN-CONTAINING PROTEIN"/>
    <property type="match status" value="1"/>
</dbReference>
<evidence type="ECO:0000313" key="5">
    <source>
        <dbReference type="Proteomes" id="UP000886595"/>
    </source>
</evidence>
<evidence type="ECO:0000313" key="4">
    <source>
        <dbReference type="EMBL" id="KAG2291285.1"/>
    </source>
</evidence>
<feature type="region of interest" description="Disordered" evidence="1">
    <location>
        <begin position="215"/>
        <end position="350"/>
    </location>
</feature>
<name>A0A8X7UT91_BRACI</name>
<feature type="compositionally biased region" description="Basic and acidic residues" evidence="1">
    <location>
        <begin position="251"/>
        <end position="275"/>
    </location>
</feature>
<protein>
    <recommendedName>
        <fullName evidence="6">DUF4283 domain-containing protein</fullName>
    </recommendedName>
</protein>
<feature type="domain" description="DUF4283" evidence="2">
    <location>
        <begin position="38"/>
        <end position="116"/>
    </location>
</feature>
<dbReference type="InterPro" id="IPR025558">
    <property type="entry name" value="DUF4283"/>
</dbReference>
<organism evidence="4 5">
    <name type="scientific">Brassica carinata</name>
    <name type="common">Ethiopian mustard</name>
    <name type="synonym">Abyssinian cabbage</name>
    <dbReference type="NCBI Taxonomy" id="52824"/>
    <lineage>
        <taxon>Eukaryota</taxon>
        <taxon>Viridiplantae</taxon>
        <taxon>Streptophyta</taxon>
        <taxon>Embryophyta</taxon>
        <taxon>Tracheophyta</taxon>
        <taxon>Spermatophyta</taxon>
        <taxon>Magnoliopsida</taxon>
        <taxon>eudicotyledons</taxon>
        <taxon>Gunneridae</taxon>
        <taxon>Pentapetalae</taxon>
        <taxon>rosids</taxon>
        <taxon>malvids</taxon>
        <taxon>Brassicales</taxon>
        <taxon>Brassicaceae</taxon>
        <taxon>Brassiceae</taxon>
        <taxon>Brassica</taxon>
    </lineage>
</organism>
<evidence type="ECO:0000256" key="1">
    <source>
        <dbReference type="SAM" id="MobiDB-lite"/>
    </source>
</evidence>
<proteinExistence type="predicted"/>
<evidence type="ECO:0000259" key="2">
    <source>
        <dbReference type="Pfam" id="PF14111"/>
    </source>
</evidence>
<reference evidence="4 5" key="1">
    <citation type="submission" date="2020-02" db="EMBL/GenBank/DDBJ databases">
        <authorList>
            <person name="Ma Q."/>
            <person name="Huang Y."/>
            <person name="Song X."/>
            <person name="Pei D."/>
        </authorList>
    </citation>
    <scope>NUCLEOTIDE SEQUENCE [LARGE SCALE GENOMIC DNA]</scope>
    <source>
        <strain evidence="4">Sxm20200214</strain>
        <tissue evidence="4">Leaf</tissue>
    </source>
</reference>
<keyword evidence="5" id="KW-1185">Reference proteome</keyword>
<dbReference type="InterPro" id="IPR040256">
    <property type="entry name" value="At4g02000-like"/>
</dbReference>
<feature type="domain" description="Zinc knuckle CX2CX4HX4C" evidence="3">
    <location>
        <begin position="175"/>
        <end position="218"/>
    </location>
</feature>
<feature type="compositionally biased region" description="Polar residues" evidence="1">
    <location>
        <begin position="238"/>
        <end position="249"/>
    </location>
</feature>
<feature type="compositionally biased region" description="Basic and acidic residues" evidence="1">
    <location>
        <begin position="225"/>
        <end position="236"/>
    </location>
</feature>
<dbReference type="PANTHER" id="PTHR31286">
    <property type="entry name" value="GLYCINE-RICH CELL WALL STRUCTURAL PROTEIN 1.8-LIKE"/>
    <property type="match status" value="1"/>
</dbReference>
<comment type="caution">
    <text evidence="4">The sequence shown here is derived from an EMBL/GenBank/DDBJ whole genome shotgun (WGS) entry which is preliminary data.</text>
</comment>
<dbReference type="AlphaFoldDB" id="A0A8X7UT91"/>
<feature type="compositionally biased region" description="Basic and acidic residues" evidence="1">
    <location>
        <begin position="297"/>
        <end position="309"/>
    </location>
</feature>